<feature type="region of interest" description="Disordered" evidence="1">
    <location>
        <begin position="385"/>
        <end position="406"/>
    </location>
</feature>
<dbReference type="EMBL" id="KE524237">
    <property type="protein sequence ID" value="KFB35112.1"/>
    <property type="molecule type" value="Genomic_DNA"/>
</dbReference>
<proteinExistence type="predicted"/>
<evidence type="ECO:0000313" key="3">
    <source>
        <dbReference type="EnsemblMetazoa" id="ASIC001032-PA"/>
    </source>
</evidence>
<dbReference type="EnsemblMetazoa" id="ASIC001032-RA">
    <property type="protein sequence ID" value="ASIC001032-PA"/>
    <property type="gene ID" value="ASIC001032"/>
</dbReference>
<evidence type="ECO:0000313" key="2">
    <source>
        <dbReference type="EMBL" id="KFB35112.1"/>
    </source>
</evidence>
<accession>A0A084VAW8</accession>
<dbReference type="VEuPathDB" id="VectorBase:ASIC001032"/>
<evidence type="ECO:0000313" key="4">
    <source>
        <dbReference type="Proteomes" id="UP000030765"/>
    </source>
</evidence>
<dbReference type="EMBL" id="ATLV01004724">
    <property type="status" value="NOT_ANNOTATED_CDS"/>
    <property type="molecule type" value="Genomic_DNA"/>
</dbReference>
<protein>
    <submittedName>
        <fullName evidence="2 3">Uncharacterized protein</fullName>
    </submittedName>
</protein>
<sequence length="406" mass="41046">MPLRKYRIVSSVSGSSGSTTSTYTLTSGTSYGSSNNNTNAIAGQPFGGPASHASTFTTLPSAAGASLAAPIVDPLPLCLDANGTYLCTSYNPRCYIIQKLTPTPVSCITYEVTPIATPLVGQQSAGTLSAAANLTAPTTATASIGSTVQTVATLEELLDYGKITATVPLLAPVVGGGSPLEFSAVTPSIGQVQHYAIGGDAAPTSAATTKTTATVENNNVISLASSHSTTTTTGGASGASFSKRTNNGNSQFAAGKAETDFSNGHTHGACVIITSSNEASNFPVASDTSLPGPGISVIETIGSRMSGACEEGGGNSNVSASNTSTVAVQQQHVASGSAGVYRVSSQSFTKMHNIVQPVSEMDIESFAVPIGVPEELGAELLYMERDEPSGPPRARSTSSEELSVVC</sequence>
<reference evidence="3" key="2">
    <citation type="submission" date="2020-05" db="UniProtKB">
        <authorList>
            <consortium name="EnsemblMetazoa"/>
        </authorList>
    </citation>
    <scope>IDENTIFICATION</scope>
</reference>
<name>A0A084VAW8_ANOSI</name>
<reference evidence="2 4" key="1">
    <citation type="journal article" date="2014" name="BMC Genomics">
        <title>Genome sequence of Anopheles sinensis provides insight into genetics basis of mosquito competence for malaria parasites.</title>
        <authorList>
            <person name="Zhou D."/>
            <person name="Zhang D."/>
            <person name="Ding G."/>
            <person name="Shi L."/>
            <person name="Hou Q."/>
            <person name="Ye Y."/>
            <person name="Xu Y."/>
            <person name="Zhou H."/>
            <person name="Xiong C."/>
            <person name="Li S."/>
            <person name="Yu J."/>
            <person name="Hong S."/>
            <person name="Yu X."/>
            <person name="Zou P."/>
            <person name="Chen C."/>
            <person name="Chang X."/>
            <person name="Wang W."/>
            <person name="Lv Y."/>
            <person name="Sun Y."/>
            <person name="Ma L."/>
            <person name="Shen B."/>
            <person name="Zhu C."/>
        </authorList>
    </citation>
    <scope>NUCLEOTIDE SEQUENCE [LARGE SCALE GENOMIC DNA]</scope>
</reference>
<dbReference type="STRING" id="74873.A0A084VAW8"/>
<organism evidence="2">
    <name type="scientific">Anopheles sinensis</name>
    <name type="common">Mosquito</name>
    <dbReference type="NCBI Taxonomy" id="74873"/>
    <lineage>
        <taxon>Eukaryota</taxon>
        <taxon>Metazoa</taxon>
        <taxon>Ecdysozoa</taxon>
        <taxon>Arthropoda</taxon>
        <taxon>Hexapoda</taxon>
        <taxon>Insecta</taxon>
        <taxon>Pterygota</taxon>
        <taxon>Neoptera</taxon>
        <taxon>Endopterygota</taxon>
        <taxon>Diptera</taxon>
        <taxon>Nematocera</taxon>
        <taxon>Culicoidea</taxon>
        <taxon>Culicidae</taxon>
        <taxon>Anophelinae</taxon>
        <taxon>Anopheles</taxon>
    </lineage>
</organism>
<dbReference type="Proteomes" id="UP000030765">
    <property type="component" value="Unassembled WGS sequence"/>
</dbReference>
<dbReference type="AlphaFoldDB" id="A0A084VAW8"/>
<dbReference type="EMBL" id="ATLV01004723">
    <property type="status" value="NOT_ANNOTATED_CDS"/>
    <property type="molecule type" value="Genomic_DNA"/>
</dbReference>
<dbReference type="VEuPathDB" id="VectorBase:ASIS002345"/>
<gene>
    <name evidence="2" type="ORF">ZHAS_00001032</name>
</gene>
<feature type="compositionally biased region" description="Polar residues" evidence="1">
    <location>
        <begin position="395"/>
        <end position="406"/>
    </location>
</feature>
<dbReference type="OrthoDB" id="7744819at2759"/>
<keyword evidence="4" id="KW-1185">Reference proteome</keyword>
<evidence type="ECO:0000256" key="1">
    <source>
        <dbReference type="SAM" id="MobiDB-lite"/>
    </source>
</evidence>